<keyword evidence="1" id="KW-0812">Transmembrane</keyword>
<evidence type="ECO:0000256" key="1">
    <source>
        <dbReference type="SAM" id="Phobius"/>
    </source>
</evidence>
<dbReference type="AlphaFoldDB" id="A0A0D9WPM0"/>
<dbReference type="InterPro" id="IPR039307">
    <property type="entry name" value="LORELEI-like"/>
</dbReference>
<proteinExistence type="predicted"/>
<evidence type="ECO:0000313" key="5">
    <source>
        <dbReference type="Proteomes" id="UP000032180"/>
    </source>
</evidence>
<reference evidence="4" key="3">
    <citation type="submission" date="2015-04" db="UniProtKB">
        <authorList>
            <consortium name="EnsemblPlants"/>
        </authorList>
    </citation>
    <scope>IDENTIFICATION</scope>
</reference>
<feature type="signal peptide" evidence="2">
    <location>
        <begin position="1"/>
        <end position="19"/>
    </location>
</feature>
<dbReference type="InterPro" id="IPR058888">
    <property type="entry name" value="LLG1-like"/>
</dbReference>
<reference evidence="5" key="2">
    <citation type="submission" date="2013-12" db="EMBL/GenBank/DDBJ databases">
        <authorList>
            <person name="Yu Y."/>
            <person name="Lee S."/>
            <person name="de Baynast K."/>
            <person name="Wissotski M."/>
            <person name="Liu L."/>
            <person name="Talag J."/>
            <person name="Goicoechea J."/>
            <person name="Angelova A."/>
            <person name="Jetty R."/>
            <person name="Kudrna D."/>
            <person name="Golser W."/>
            <person name="Rivera L."/>
            <person name="Zhang J."/>
            <person name="Wing R."/>
        </authorList>
    </citation>
    <scope>NUCLEOTIDE SEQUENCE</scope>
</reference>
<keyword evidence="1" id="KW-0472">Membrane</keyword>
<dbReference type="HOGENOM" id="CLU_119747_0_0_1"/>
<dbReference type="PANTHER" id="PTHR31533:SF2">
    <property type="entry name" value="GPI-ANCHORED PROTEIN LLG1"/>
    <property type="match status" value="1"/>
</dbReference>
<feature type="domain" description="GPI-anchored protein LLG1-like" evidence="3">
    <location>
        <begin position="39"/>
        <end position="114"/>
    </location>
</feature>
<name>A0A0D9WPM0_9ORYZ</name>
<keyword evidence="5" id="KW-1185">Reference proteome</keyword>
<organism evidence="4 5">
    <name type="scientific">Leersia perrieri</name>
    <dbReference type="NCBI Taxonomy" id="77586"/>
    <lineage>
        <taxon>Eukaryota</taxon>
        <taxon>Viridiplantae</taxon>
        <taxon>Streptophyta</taxon>
        <taxon>Embryophyta</taxon>
        <taxon>Tracheophyta</taxon>
        <taxon>Spermatophyta</taxon>
        <taxon>Magnoliopsida</taxon>
        <taxon>Liliopsida</taxon>
        <taxon>Poales</taxon>
        <taxon>Poaceae</taxon>
        <taxon>BOP clade</taxon>
        <taxon>Oryzoideae</taxon>
        <taxon>Oryzeae</taxon>
        <taxon>Oryzinae</taxon>
        <taxon>Leersia</taxon>
    </lineage>
</organism>
<sequence length="158" mass="17031">MALNLVFLFFLFLFDGVLQVMGGSMTRSLLQAKKSCPISIEYQNYSIITSKCKAPQYPANLCCAAFTEFACPLSQYINDESTDCGDSMWSYLNTHGNYPPGLFSLECQGGKDGLPCNGSSSSNQTSGGSSTQGVNGISEVYSLVITLTVFGLGMLMLY</sequence>
<dbReference type="Proteomes" id="UP000032180">
    <property type="component" value="Chromosome 6"/>
</dbReference>
<evidence type="ECO:0000256" key="2">
    <source>
        <dbReference type="SAM" id="SignalP"/>
    </source>
</evidence>
<protein>
    <recommendedName>
        <fullName evidence="3">GPI-anchored protein LLG1-like domain-containing protein</fullName>
    </recommendedName>
</protein>
<reference evidence="4 5" key="1">
    <citation type="submission" date="2012-08" db="EMBL/GenBank/DDBJ databases">
        <title>Oryza genome evolution.</title>
        <authorList>
            <person name="Wing R.A."/>
        </authorList>
    </citation>
    <scope>NUCLEOTIDE SEQUENCE</scope>
</reference>
<feature type="transmembrane region" description="Helical" evidence="1">
    <location>
        <begin position="140"/>
        <end position="157"/>
    </location>
</feature>
<keyword evidence="2" id="KW-0732">Signal</keyword>
<dbReference type="STRING" id="77586.A0A0D9WPM0"/>
<evidence type="ECO:0000259" key="3">
    <source>
        <dbReference type="Pfam" id="PF26578"/>
    </source>
</evidence>
<dbReference type="Gramene" id="LPERR06G10610.1">
    <property type="protein sequence ID" value="LPERR06G10610.1"/>
    <property type="gene ID" value="LPERR06G10610"/>
</dbReference>
<keyword evidence="1" id="KW-1133">Transmembrane helix</keyword>
<feature type="chain" id="PRO_5002348916" description="GPI-anchored protein LLG1-like domain-containing protein" evidence="2">
    <location>
        <begin position="20"/>
        <end position="158"/>
    </location>
</feature>
<dbReference type="Pfam" id="PF26578">
    <property type="entry name" value="LLG1"/>
    <property type="match status" value="1"/>
</dbReference>
<evidence type="ECO:0000313" key="4">
    <source>
        <dbReference type="EnsemblPlants" id="LPERR06G10610.1"/>
    </source>
</evidence>
<accession>A0A0D9WPM0</accession>
<dbReference type="PANTHER" id="PTHR31533">
    <property type="entry name" value="GPI-ANCHORED PROTEIN LLG1-RELATED-RELATED"/>
    <property type="match status" value="1"/>
</dbReference>
<dbReference type="EnsemblPlants" id="LPERR06G10610.1">
    <property type="protein sequence ID" value="LPERR06G10610.1"/>
    <property type="gene ID" value="LPERR06G10610"/>
</dbReference>
<dbReference type="eggNOG" id="ENOG502S17V">
    <property type="taxonomic scope" value="Eukaryota"/>
</dbReference>